<dbReference type="RefSeq" id="WP_073315245.1">
    <property type="nucleotide sequence ID" value="NZ_FQYP01000002.1"/>
</dbReference>
<feature type="signal peptide" evidence="2">
    <location>
        <begin position="1"/>
        <end position="21"/>
    </location>
</feature>
<dbReference type="Proteomes" id="UP000184432">
    <property type="component" value="Unassembled WGS sequence"/>
</dbReference>
<evidence type="ECO:0000313" key="4">
    <source>
        <dbReference type="Proteomes" id="UP000184432"/>
    </source>
</evidence>
<feature type="compositionally biased region" description="Acidic residues" evidence="1">
    <location>
        <begin position="170"/>
        <end position="180"/>
    </location>
</feature>
<gene>
    <name evidence="3" type="ORF">SAMN04488508_102463</name>
</gene>
<name>A0A1M6D6U7_9FLAO</name>
<dbReference type="PROSITE" id="PS51257">
    <property type="entry name" value="PROKAR_LIPOPROTEIN"/>
    <property type="match status" value="1"/>
</dbReference>
<evidence type="ECO:0000313" key="3">
    <source>
        <dbReference type="EMBL" id="SHI68884.1"/>
    </source>
</evidence>
<keyword evidence="2" id="KW-0732">Signal</keyword>
<dbReference type="EMBL" id="FQYP01000002">
    <property type="protein sequence ID" value="SHI68884.1"/>
    <property type="molecule type" value="Genomic_DNA"/>
</dbReference>
<keyword evidence="4" id="KW-1185">Reference proteome</keyword>
<evidence type="ECO:0000256" key="1">
    <source>
        <dbReference type="SAM" id="MobiDB-lite"/>
    </source>
</evidence>
<proteinExistence type="predicted"/>
<sequence length="190" mass="20916">MKKSALLILAAIFVIGIQSCSTDLQEEISPENLTVTKVTSGNHRINTVVCTELVYVYFGNMPSSERNDFRKIAEEEWLQGDSIFLIPSICPDIEIWEVPCGSISNIAKNDEDRENSEAIDAEGSIVTQSDGGSGTSNLLTHSPVYRENGNFNYTTCLDIVDDNTPIIITDGDEDDVDTDNDPGLPIRNIR</sequence>
<dbReference type="STRING" id="570521.SAMN04488508_102463"/>
<accession>A0A1M6D6U7</accession>
<evidence type="ECO:0000256" key="2">
    <source>
        <dbReference type="SAM" id="SignalP"/>
    </source>
</evidence>
<dbReference type="AlphaFoldDB" id="A0A1M6D6U7"/>
<protein>
    <recommendedName>
        <fullName evidence="5">Lipoprotein</fullName>
    </recommendedName>
</protein>
<evidence type="ECO:0008006" key="5">
    <source>
        <dbReference type="Google" id="ProtNLM"/>
    </source>
</evidence>
<feature type="chain" id="PRO_5013110471" description="Lipoprotein" evidence="2">
    <location>
        <begin position="22"/>
        <end position="190"/>
    </location>
</feature>
<dbReference type="OrthoDB" id="1161877at2"/>
<organism evidence="3 4">
    <name type="scientific">Aquimarina spongiae</name>
    <dbReference type="NCBI Taxonomy" id="570521"/>
    <lineage>
        <taxon>Bacteria</taxon>
        <taxon>Pseudomonadati</taxon>
        <taxon>Bacteroidota</taxon>
        <taxon>Flavobacteriia</taxon>
        <taxon>Flavobacteriales</taxon>
        <taxon>Flavobacteriaceae</taxon>
        <taxon>Aquimarina</taxon>
    </lineage>
</organism>
<reference evidence="4" key="1">
    <citation type="submission" date="2016-11" db="EMBL/GenBank/DDBJ databases">
        <authorList>
            <person name="Varghese N."/>
            <person name="Submissions S."/>
        </authorList>
    </citation>
    <scope>NUCLEOTIDE SEQUENCE [LARGE SCALE GENOMIC DNA]</scope>
    <source>
        <strain evidence="4">DSM 22623</strain>
    </source>
</reference>
<feature type="region of interest" description="Disordered" evidence="1">
    <location>
        <begin position="169"/>
        <end position="190"/>
    </location>
</feature>